<feature type="transmembrane region" description="Helical" evidence="1">
    <location>
        <begin position="520"/>
        <end position="537"/>
    </location>
</feature>
<reference evidence="2 3" key="1">
    <citation type="journal article" date="2016" name="Genome Announc.">
        <title>Complete genome sequence of the hyperthermophilic and piezophilic archaeon Thermococcus barophilus Ch5, capable of growth at the expense of hydrogenogenesis from carbon monoxide and formate.</title>
        <authorList>
            <person name="Oger P."/>
            <person name="Sokolova T.G."/>
            <person name="Kozhevnikova D.A."/>
            <person name="Taranov E.A."/>
            <person name="Vannier P."/>
            <person name="Lee H.S."/>
            <person name="Kwon K.K."/>
            <person name="Kang S.G."/>
            <person name="Lee J.H."/>
            <person name="Bonch-Osmolovskaya E.A."/>
            <person name="Lebedinsky A.V."/>
        </authorList>
    </citation>
    <scope>NUCLEOTIDE SEQUENCE [LARGE SCALE GENOMIC DNA]</scope>
    <source>
        <strain evidence="3">Ch5</strain>
    </source>
</reference>
<evidence type="ECO:0000313" key="3">
    <source>
        <dbReference type="Proteomes" id="UP000066042"/>
    </source>
</evidence>
<evidence type="ECO:0000313" key="2">
    <source>
        <dbReference type="EMBL" id="ALM75554.1"/>
    </source>
</evidence>
<sequence length="838" mass="91906">MSAGKKFLIGIALFLLLTVPQALSSKVLVWNTGGWILHPRFSPDGLYFSDYSGRLGLKTSETHFIFWRLPIMPNGMSVSDRVYISADWGPPAVFDPINDTVYIWSYPGVSFVHVFAVPGRAYYAGKINESGGIGVLTGNDLIFYDLSSAGIVKVYDTYATPEGIYFTAELNESPHGGIGLLQPENKTFILWRFPSNYSRLIPDGIVLGHDGFLYAAIMEGDATGLVRFSLENGSFFFKELSGRPLHVKAFGNRILLMASEGFLALIDPLNVTWTLESVLEGKEYRFETAFLGGPTKTENVTREEREIKPEYRDVVKEELNGIILYNILGTHDFGGGYVGEGGALVLVDELRPKVHLLYENGTVRAWVTPEDIFTAPVFLYVNEKLVRWGKEIVWNVTFLAGEYNLTAVYFDGEDVYMNTTTVVSDLRPGLLWSRSVKVEGGTVIYGMASHPGVPVNVSGRTVWTDERGYFSFFVANATETETTPVEEERGPNHWSVALLIFAVPIGVAGAVLIGRKERKGYALVVIALILTALYFTVPKAPGEAGEEKPLTLSLIVVMPPGFYALNVTVIVDGENTGRTNSTGMLEVPIDYGLHEIRLLSGDAETRFEVAMAENRTLTVPFFPGVNATLTNGPGYAGFSASVGSVTLSSMHPGAYPSGPMKGGEAGGELSSNRCDLCKLKAAMVGAVEGEACKLCCLQSKNFGPAVVFNYYFHLVWAAIERFGCITPWPPMPETNSIVGGAAINSYAYDLENSLPKPGWGSIHPCLSPLDGLDPANPGTICSALECADIKFDCNCYVTCFLGPFKMWDAYITHVLNSWVFSFYFLIMMVEMFIRLNSY</sequence>
<keyword evidence="1" id="KW-0472">Membrane</keyword>
<feature type="transmembrane region" description="Helical" evidence="1">
    <location>
        <begin position="549"/>
        <end position="571"/>
    </location>
</feature>
<dbReference type="EMBL" id="CP013050">
    <property type="protein sequence ID" value="ALM75554.1"/>
    <property type="molecule type" value="Genomic_DNA"/>
</dbReference>
<evidence type="ECO:0000256" key="1">
    <source>
        <dbReference type="SAM" id="Phobius"/>
    </source>
</evidence>
<dbReference type="Proteomes" id="UP000066042">
    <property type="component" value="Chromosome"/>
</dbReference>
<accession>A0A0S1XCP3</accession>
<organism evidence="2 3">
    <name type="scientific">Thermococcus barophilus</name>
    <dbReference type="NCBI Taxonomy" id="55802"/>
    <lineage>
        <taxon>Archaea</taxon>
        <taxon>Methanobacteriati</taxon>
        <taxon>Methanobacteriota</taxon>
        <taxon>Thermococci</taxon>
        <taxon>Thermococcales</taxon>
        <taxon>Thermococcaceae</taxon>
        <taxon>Thermococcus</taxon>
    </lineage>
</organism>
<feature type="transmembrane region" description="Helical" evidence="1">
    <location>
        <begin position="494"/>
        <end position="513"/>
    </location>
</feature>
<dbReference type="STRING" id="55802.TBCH5v1_1641"/>
<name>A0A0S1XCP3_THEBA</name>
<dbReference type="GeneID" id="26136881"/>
<proteinExistence type="predicted"/>
<keyword evidence="1" id="KW-1133">Transmembrane helix</keyword>
<keyword evidence="1" id="KW-0812">Transmembrane</keyword>
<dbReference type="RefSeq" id="WP_235507092.1">
    <property type="nucleotide sequence ID" value="NZ_CP013050.1"/>
</dbReference>
<dbReference type="PATRIC" id="fig|55802.8.peg.1621"/>
<protein>
    <submittedName>
        <fullName evidence="2">Uncharacterized protein</fullName>
    </submittedName>
</protein>
<feature type="transmembrane region" description="Helical" evidence="1">
    <location>
        <begin position="814"/>
        <end position="833"/>
    </location>
</feature>
<dbReference type="SUPFAM" id="SSF50969">
    <property type="entry name" value="YVTN repeat-like/Quinoprotein amine dehydrogenase"/>
    <property type="match status" value="1"/>
</dbReference>
<dbReference type="AlphaFoldDB" id="A0A0S1XCP3"/>
<gene>
    <name evidence="2" type="ORF">TBCH5v1_1641</name>
</gene>
<dbReference type="InterPro" id="IPR011044">
    <property type="entry name" value="Quino_amine_DH_bsu"/>
</dbReference>